<dbReference type="PATRIC" id="fig|1304281.5.peg.478"/>
<name>A0A0J7J2J7_9FLAO</name>
<comment type="caution">
    <text evidence="1">The sequence shown here is derived from an EMBL/GenBank/DDBJ whole genome shotgun (WGS) entry which is preliminary data.</text>
</comment>
<dbReference type="EMBL" id="LFNG01000003">
    <property type="protein sequence ID" value="KMQ72279.1"/>
    <property type="molecule type" value="Genomic_DNA"/>
</dbReference>
<evidence type="ECO:0000313" key="1">
    <source>
        <dbReference type="EMBL" id="KMQ72279.1"/>
    </source>
</evidence>
<dbReference type="Proteomes" id="UP000035900">
    <property type="component" value="Unassembled WGS sequence"/>
</dbReference>
<proteinExistence type="predicted"/>
<accession>A0A0J7J2J7</accession>
<dbReference type="AlphaFoldDB" id="A0A0J7J2J7"/>
<sequence length="59" mass="6342">MGSRTAILGSRTAKMGCRTAILGSGTPKMEDRTAPTCYFNAWNGLKIKKAHQIGGLNLF</sequence>
<gene>
    <name evidence="1" type="ORF">ACM44_02210</name>
</gene>
<organism evidence="1 2">
    <name type="scientific">Chryseobacterium koreense CCUG 49689</name>
    <dbReference type="NCBI Taxonomy" id="1304281"/>
    <lineage>
        <taxon>Bacteria</taxon>
        <taxon>Pseudomonadati</taxon>
        <taxon>Bacteroidota</taxon>
        <taxon>Flavobacteriia</taxon>
        <taxon>Flavobacteriales</taxon>
        <taxon>Weeksellaceae</taxon>
        <taxon>Chryseobacterium group</taxon>
        <taxon>Chryseobacterium</taxon>
    </lineage>
</organism>
<protein>
    <submittedName>
        <fullName evidence="1">Uncharacterized protein</fullName>
    </submittedName>
</protein>
<reference evidence="1 2" key="1">
    <citation type="journal article" date="2004" name="Int. J. Syst. Evol. Microbiol.">
        <title>Kaistella koreensis gen. nov., sp. nov., a novel member of the Chryseobacterium-Bergeyella-Riemerella branch.</title>
        <authorList>
            <person name="Kim M.K."/>
            <person name="Im W.T."/>
            <person name="Shin Y.K."/>
            <person name="Lim J.H."/>
            <person name="Kim S.H."/>
            <person name="Lee B.C."/>
            <person name="Park M.Y."/>
            <person name="Lee K.Y."/>
            <person name="Lee S.T."/>
        </authorList>
    </citation>
    <scope>NUCLEOTIDE SEQUENCE [LARGE SCALE GENOMIC DNA]</scope>
    <source>
        <strain evidence="1 2">CCUG 49689</strain>
    </source>
</reference>
<evidence type="ECO:0000313" key="2">
    <source>
        <dbReference type="Proteomes" id="UP000035900"/>
    </source>
</evidence>
<keyword evidence="2" id="KW-1185">Reference proteome</keyword>